<evidence type="ECO:0000256" key="1">
    <source>
        <dbReference type="SAM" id="MobiDB-lite"/>
    </source>
</evidence>
<dbReference type="STRING" id="1514971.AUR64_07210"/>
<organism evidence="2 3">
    <name type="scientific">Haloprofundus marisrubri</name>
    <dbReference type="NCBI Taxonomy" id="1514971"/>
    <lineage>
        <taxon>Archaea</taxon>
        <taxon>Methanobacteriati</taxon>
        <taxon>Methanobacteriota</taxon>
        <taxon>Stenosarchaea group</taxon>
        <taxon>Halobacteria</taxon>
        <taxon>Halobacteriales</taxon>
        <taxon>Haloferacaceae</taxon>
        <taxon>Haloprofundus</taxon>
    </lineage>
</organism>
<accession>A0A0W1RC47</accession>
<proteinExistence type="predicted"/>
<dbReference type="AlphaFoldDB" id="A0A0W1RC47"/>
<gene>
    <name evidence="2" type="ORF">AUR64_07210</name>
</gene>
<feature type="compositionally biased region" description="Basic and acidic residues" evidence="1">
    <location>
        <begin position="256"/>
        <end position="276"/>
    </location>
</feature>
<dbReference type="EMBL" id="LOPU01000016">
    <property type="protein sequence ID" value="KTG10955.1"/>
    <property type="molecule type" value="Genomic_DNA"/>
</dbReference>
<evidence type="ECO:0000313" key="3">
    <source>
        <dbReference type="Proteomes" id="UP000054387"/>
    </source>
</evidence>
<feature type="compositionally biased region" description="Polar residues" evidence="1">
    <location>
        <begin position="218"/>
        <end position="250"/>
    </location>
</feature>
<sequence>MDALADVDDLYETAVEILGRLTDDGNGDGEEGSTGEQIATDLDLLVDVAVEAAELLDEIELSTLLDTVNVDELPEAISFEELPEALADSNPRAAVNVSKLVQLINLSTLLTETDLQRTREEYAELEEAVDAFTDDGMVQTDDDGDEDKNGDDDLFGESFGDSLLGGDEEMSMVQTEMSQAVIQSELSAAVEEFRRGIVAAHQKLDRLRKYNEKRFRQRASSTNNSRNPTARSLLPKSQSPVGATRFSTVPKQVRHSGVEGHKRIYGPRFEEEKADE</sequence>
<evidence type="ECO:0000313" key="2">
    <source>
        <dbReference type="EMBL" id="KTG10955.1"/>
    </source>
</evidence>
<dbReference type="Proteomes" id="UP000054387">
    <property type="component" value="Unassembled WGS sequence"/>
</dbReference>
<feature type="region of interest" description="Disordered" evidence="1">
    <location>
        <begin position="211"/>
        <end position="276"/>
    </location>
</feature>
<comment type="caution">
    <text evidence="2">The sequence shown here is derived from an EMBL/GenBank/DDBJ whole genome shotgun (WGS) entry which is preliminary data.</text>
</comment>
<reference evidence="2 3" key="1">
    <citation type="submission" date="2015-12" db="EMBL/GenBank/DDBJ databases">
        <title>Haloprofundus marisrubri gen. nov., sp. nov., an extremely halophilic archaeon isolated from the Discovery deep brine-seawater interface in the Red Sea.</title>
        <authorList>
            <person name="Zhang G."/>
            <person name="Stingl U."/>
            <person name="Rashid M."/>
        </authorList>
    </citation>
    <scope>NUCLEOTIDE SEQUENCE [LARGE SCALE GENOMIC DNA]</scope>
    <source>
        <strain evidence="2 3">SB9</strain>
    </source>
</reference>
<name>A0A0W1RC47_9EURY</name>
<protein>
    <submittedName>
        <fullName evidence="2">Uncharacterized protein</fullName>
    </submittedName>
</protein>
<keyword evidence="3" id="KW-1185">Reference proteome</keyword>